<dbReference type="Pfam" id="PF08546">
    <property type="entry name" value="ApbA_C"/>
    <property type="match status" value="1"/>
</dbReference>
<protein>
    <recommendedName>
        <fullName evidence="5 11">2-dehydropantoate 2-reductase</fullName>
        <ecNumber evidence="4 11">1.1.1.169</ecNumber>
    </recommendedName>
    <alternativeName>
        <fullName evidence="9 11">Ketopantoate reductase</fullName>
    </alternativeName>
</protein>
<dbReference type="PANTHER" id="PTHR43765:SF2">
    <property type="entry name" value="2-DEHYDROPANTOATE 2-REDUCTASE"/>
    <property type="match status" value="1"/>
</dbReference>
<dbReference type="EC" id="1.1.1.169" evidence="4 11"/>
<keyword evidence="8 11" id="KW-0560">Oxidoreductase</keyword>
<dbReference type="AlphaFoldDB" id="A0A3A1VEK6"/>
<proteinExistence type="inferred from homology"/>
<dbReference type="GO" id="GO:0008677">
    <property type="term" value="F:2-dehydropantoate 2-reductase activity"/>
    <property type="evidence" value="ECO:0007669"/>
    <property type="project" value="UniProtKB-EC"/>
</dbReference>
<evidence type="ECO:0000259" key="12">
    <source>
        <dbReference type="Pfam" id="PF02558"/>
    </source>
</evidence>
<evidence type="ECO:0000256" key="7">
    <source>
        <dbReference type="ARBA" id="ARBA00022857"/>
    </source>
</evidence>
<dbReference type="RefSeq" id="WP_119598180.1">
    <property type="nucleotide sequence ID" value="NZ_QXQA01000002.1"/>
</dbReference>
<dbReference type="Proteomes" id="UP000266482">
    <property type="component" value="Unassembled WGS sequence"/>
</dbReference>
<dbReference type="InterPro" id="IPR013752">
    <property type="entry name" value="KPA_reductase"/>
</dbReference>
<dbReference type="GO" id="GO:0015940">
    <property type="term" value="P:pantothenate biosynthetic process"/>
    <property type="evidence" value="ECO:0007669"/>
    <property type="project" value="UniProtKB-UniPathway"/>
</dbReference>
<dbReference type="EMBL" id="QXQA01000002">
    <property type="protein sequence ID" value="RIX59349.1"/>
    <property type="molecule type" value="Genomic_DNA"/>
</dbReference>
<evidence type="ECO:0000256" key="2">
    <source>
        <dbReference type="ARBA" id="ARBA00004994"/>
    </source>
</evidence>
<evidence type="ECO:0000256" key="11">
    <source>
        <dbReference type="RuleBase" id="RU362068"/>
    </source>
</evidence>
<keyword evidence="15" id="KW-1185">Reference proteome</keyword>
<evidence type="ECO:0000256" key="10">
    <source>
        <dbReference type="ARBA" id="ARBA00048793"/>
    </source>
</evidence>
<evidence type="ECO:0000256" key="5">
    <source>
        <dbReference type="ARBA" id="ARBA00019465"/>
    </source>
</evidence>
<dbReference type="Gene3D" id="1.10.1040.10">
    <property type="entry name" value="N-(1-d-carboxylethyl)-l-norvaline Dehydrogenase, domain 2"/>
    <property type="match status" value="1"/>
</dbReference>
<keyword evidence="7 11" id="KW-0521">NADP</keyword>
<keyword evidence="6 11" id="KW-0566">Pantothenate biosynthesis</keyword>
<dbReference type="NCBIfam" id="TIGR00745">
    <property type="entry name" value="apbA_panE"/>
    <property type="match status" value="1"/>
</dbReference>
<sequence length="322" mass="34857">MGIHIVGGGAIGLLFAAKLALAEAGATLWTRTEAQSRRICEEGLLLVNKQGEEQLVRVASEWLNGSRLSAMEMEDEMWILLAVKQTAIGSELLSSLKALSDKARNGASVICLQNGIGHLEKLADALGGTPVYAAVTTDGAKREDSRTVKHTGIGELWFGEWDANGQKKAEKSEIAQKMLLSSLQKAGFHAILSKNMKNRIYQKLLINAVINPLTALFDVTNGELPQHDGRLRLMRALHKETYEILVAAGMERSEDRWDAVLDVCSRTSANVSSMLADVRAGRPTEIEAINGAVSRLAKQLGRESPLNDAMTALIAPYGEATL</sequence>
<dbReference type="GO" id="GO:0005737">
    <property type="term" value="C:cytoplasm"/>
    <property type="evidence" value="ECO:0007669"/>
    <property type="project" value="TreeGrafter"/>
</dbReference>
<dbReference type="SUPFAM" id="SSF51735">
    <property type="entry name" value="NAD(P)-binding Rossmann-fold domains"/>
    <property type="match status" value="1"/>
</dbReference>
<dbReference type="InterPro" id="IPR036291">
    <property type="entry name" value="NAD(P)-bd_dom_sf"/>
</dbReference>
<feature type="domain" description="Ketopantoate reductase C-terminal" evidence="13">
    <location>
        <begin position="195"/>
        <end position="315"/>
    </location>
</feature>
<dbReference type="OrthoDB" id="9800163at2"/>
<dbReference type="FunFam" id="1.10.1040.10:FF:000017">
    <property type="entry name" value="2-dehydropantoate 2-reductase"/>
    <property type="match status" value="1"/>
</dbReference>
<dbReference type="SUPFAM" id="SSF48179">
    <property type="entry name" value="6-phosphogluconate dehydrogenase C-terminal domain-like"/>
    <property type="match status" value="1"/>
</dbReference>
<comment type="function">
    <text evidence="1 11">Catalyzes the NADPH-dependent reduction of ketopantoate into pantoic acid.</text>
</comment>
<dbReference type="PANTHER" id="PTHR43765">
    <property type="entry name" value="2-DEHYDROPANTOATE 2-REDUCTASE-RELATED"/>
    <property type="match status" value="1"/>
</dbReference>
<evidence type="ECO:0000256" key="4">
    <source>
        <dbReference type="ARBA" id="ARBA00013014"/>
    </source>
</evidence>
<evidence type="ECO:0000256" key="3">
    <source>
        <dbReference type="ARBA" id="ARBA00007870"/>
    </source>
</evidence>
<dbReference type="Pfam" id="PF02558">
    <property type="entry name" value="ApbA"/>
    <property type="match status" value="1"/>
</dbReference>
<dbReference type="InterPro" id="IPR008927">
    <property type="entry name" value="6-PGluconate_DH-like_C_sf"/>
</dbReference>
<dbReference type="Gene3D" id="3.40.50.720">
    <property type="entry name" value="NAD(P)-binding Rossmann-like Domain"/>
    <property type="match status" value="1"/>
</dbReference>
<evidence type="ECO:0000256" key="9">
    <source>
        <dbReference type="ARBA" id="ARBA00032024"/>
    </source>
</evidence>
<feature type="domain" description="Ketopantoate reductase N-terminal" evidence="12">
    <location>
        <begin position="3"/>
        <end position="162"/>
    </location>
</feature>
<organism evidence="14 15">
    <name type="scientific">Paenibacillus nanensis</name>
    <dbReference type="NCBI Taxonomy" id="393251"/>
    <lineage>
        <taxon>Bacteria</taxon>
        <taxon>Bacillati</taxon>
        <taxon>Bacillota</taxon>
        <taxon>Bacilli</taxon>
        <taxon>Bacillales</taxon>
        <taxon>Paenibacillaceae</taxon>
        <taxon>Paenibacillus</taxon>
    </lineage>
</organism>
<dbReference type="InterPro" id="IPR003710">
    <property type="entry name" value="ApbA"/>
</dbReference>
<comment type="similarity">
    <text evidence="3 11">Belongs to the ketopantoate reductase family.</text>
</comment>
<evidence type="ECO:0000259" key="13">
    <source>
        <dbReference type="Pfam" id="PF08546"/>
    </source>
</evidence>
<evidence type="ECO:0000313" key="14">
    <source>
        <dbReference type="EMBL" id="RIX59349.1"/>
    </source>
</evidence>
<dbReference type="GO" id="GO:0050661">
    <property type="term" value="F:NADP binding"/>
    <property type="evidence" value="ECO:0007669"/>
    <property type="project" value="TreeGrafter"/>
</dbReference>
<comment type="caution">
    <text evidence="14">The sequence shown here is derived from an EMBL/GenBank/DDBJ whole genome shotgun (WGS) entry which is preliminary data.</text>
</comment>
<accession>A0A3A1VEK6</accession>
<name>A0A3A1VEK6_9BACL</name>
<evidence type="ECO:0000256" key="8">
    <source>
        <dbReference type="ARBA" id="ARBA00023002"/>
    </source>
</evidence>
<comment type="catalytic activity">
    <reaction evidence="10 11">
        <text>(R)-pantoate + NADP(+) = 2-dehydropantoate + NADPH + H(+)</text>
        <dbReference type="Rhea" id="RHEA:16233"/>
        <dbReference type="ChEBI" id="CHEBI:11561"/>
        <dbReference type="ChEBI" id="CHEBI:15378"/>
        <dbReference type="ChEBI" id="CHEBI:15980"/>
        <dbReference type="ChEBI" id="CHEBI:57783"/>
        <dbReference type="ChEBI" id="CHEBI:58349"/>
        <dbReference type="EC" id="1.1.1.169"/>
    </reaction>
</comment>
<dbReference type="InterPro" id="IPR013328">
    <property type="entry name" value="6PGD_dom2"/>
</dbReference>
<dbReference type="UniPathway" id="UPA00028">
    <property type="reaction ID" value="UER00004"/>
</dbReference>
<evidence type="ECO:0000256" key="1">
    <source>
        <dbReference type="ARBA" id="ARBA00002919"/>
    </source>
</evidence>
<dbReference type="InterPro" id="IPR013332">
    <property type="entry name" value="KPR_N"/>
</dbReference>
<evidence type="ECO:0000313" key="15">
    <source>
        <dbReference type="Proteomes" id="UP000266482"/>
    </source>
</evidence>
<dbReference type="InterPro" id="IPR050838">
    <property type="entry name" value="Ketopantoate_reductase"/>
</dbReference>
<reference evidence="14 15" key="1">
    <citation type="submission" date="2018-09" db="EMBL/GenBank/DDBJ databases">
        <title>Paenibacillus aracenensis nov. sp. isolated from a cave in southern Spain.</title>
        <authorList>
            <person name="Jurado V."/>
            <person name="Gutierrez-Patricio S."/>
            <person name="Gonzalez-Pimentel J.L."/>
            <person name="Miller A.Z."/>
            <person name="Laiz L."/>
            <person name="Saiz-Jimenez C."/>
        </authorList>
    </citation>
    <scope>NUCLEOTIDE SEQUENCE [LARGE SCALE GENOMIC DNA]</scope>
    <source>
        <strain evidence="14 15">DSM 22867</strain>
    </source>
</reference>
<evidence type="ECO:0000256" key="6">
    <source>
        <dbReference type="ARBA" id="ARBA00022655"/>
    </source>
</evidence>
<gene>
    <name evidence="14" type="ORF">D3P08_04120</name>
</gene>
<comment type="pathway">
    <text evidence="2 11">Cofactor biosynthesis; (R)-pantothenate biosynthesis; (R)-pantoate from 3-methyl-2-oxobutanoate: step 2/2.</text>
</comment>